<comment type="similarity">
    <text evidence="1">In the N-terminal section; belongs to the LXG family.</text>
</comment>
<dbReference type="Proteomes" id="UP000249913">
    <property type="component" value="Unassembled WGS sequence"/>
</dbReference>
<evidence type="ECO:0000259" key="2">
    <source>
        <dbReference type="PROSITE" id="PS51756"/>
    </source>
</evidence>
<feature type="domain" description="LXG" evidence="2">
    <location>
        <begin position="1"/>
        <end position="146"/>
    </location>
</feature>
<evidence type="ECO:0000313" key="4">
    <source>
        <dbReference type="Proteomes" id="UP000249913"/>
    </source>
</evidence>
<reference evidence="3 4" key="1">
    <citation type="submission" date="2018-06" db="EMBL/GenBank/DDBJ databases">
        <authorList>
            <consortium name="Pathogen Informatics"/>
            <person name="Doyle S."/>
        </authorList>
    </citation>
    <scope>NUCLEOTIDE SEQUENCE [LARGE SCALE GENOMIC DNA]</scope>
    <source>
        <strain evidence="3 4">NCTC7878</strain>
    </source>
</reference>
<accession>A0A2X2K3U5</accession>
<sequence length="146" mass="16664">MGYKVDMSEVHNMQKSIDSSLSAINTKVSTLSSSINNLINTEGFEGQTASSVKNYSKTFHLQSIKKIETINKDFKSDIAKSIRKFQSEVDNNASAILDEDEIKKYKKDIDDALKDVFKSSKDAKRSYFRCFRFNNSQKNKDRKLGQ</sequence>
<organism evidence="3 4">
    <name type="scientific">Staphylococcus aureus</name>
    <dbReference type="NCBI Taxonomy" id="1280"/>
    <lineage>
        <taxon>Bacteria</taxon>
        <taxon>Bacillati</taxon>
        <taxon>Bacillota</taxon>
        <taxon>Bacilli</taxon>
        <taxon>Bacillales</taxon>
        <taxon>Staphylococcaceae</taxon>
        <taxon>Staphylococcus</taxon>
    </lineage>
</organism>
<dbReference type="AlphaFoldDB" id="A0A2X2K3U5"/>
<dbReference type="Pfam" id="PF04740">
    <property type="entry name" value="LXG"/>
    <property type="match status" value="1"/>
</dbReference>
<protein>
    <submittedName>
        <fullName evidence="3">Putative transposase</fullName>
    </submittedName>
</protein>
<gene>
    <name evidence="3" type="ORF">NCTC7878_02376</name>
</gene>
<dbReference type="EMBL" id="UAUX01000009">
    <property type="protein sequence ID" value="SPZ98973.1"/>
    <property type="molecule type" value="Genomic_DNA"/>
</dbReference>
<name>A0A2X2K3U5_STAAU</name>
<dbReference type="PROSITE" id="PS51756">
    <property type="entry name" value="LXG"/>
    <property type="match status" value="1"/>
</dbReference>
<evidence type="ECO:0000313" key="3">
    <source>
        <dbReference type="EMBL" id="SPZ98973.1"/>
    </source>
</evidence>
<proteinExistence type="inferred from homology"/>
<evidence type="ECO:0000256" key="1">
    <source>
        <dbReference type="ARBA" id="ARBA00034117"/>
    </source>
</evidence>
<dbReference type="InterPro" id="IPR006829">
    <property type="entry name" value="LXG_dom"/>
</dbReference>